<dbReference type="GO" id="GO:0016740">
    <property type="term" value="F:transferase activity"/>
    <property type="evidence" value="ECO:0007669"/>
    <property type="project" value="UniProtKB-KW"/>
</dbReference>
<dbReference type="Pfam" id="PF13641">
    <property type="entry name" value="Glyco_tranf_2_3"/>
    <property type="match status" value="1"/>
</dbReference>
<protein>
    <submittedName>
        <fullName evidence="2">Glycosyl transferase family 21</fullName>
    </submittedName>
</protein>
<dbReference type="STRING" id="416943.SAMN05445871_2936"/>
<gene>
    <name evidence="2" type="ORF">SAMN05192542_109108</name>
</gene>
<dbReference type="AlphaFoldDB" id="A0A1H7R552"/>
<organism evidence="2 3">
    <name type="scientific">Paraburkholderia caballeronis</name>
    <dbReference type="NCBI Taxonomy" id="416943"/>
    <lineage>
        <taxon>Bacteria</taxon>
        <taxon>Pseudomonadati</taxon>
        <taxon>Pseudomonadota</taxon>
        <taxon>Betaproteobacteria</taxon>
        <taxon>Burkholderiales</taxon>
        <taxon>Burkholderiaceae</taxon>
        <taxon>Paraburkholderia</taxon>
    </lineage>
</organism>
<dbReference type="Pfam" id="PF00535">
    <property type="entry name" value="Glycos_transf_2"/>
    <property type="match status" value="1"/>
</dbReference>
<keyword evidence="2" id="KW-0808">Transferase</keyword>
<dbReference type="InterPro" id="IPR029044">
    <property type="entry name" value="Nucleotide-diphossugar_trans"/>
</dbReference>
<dbReference type="CDD" id="cd04184">
    <property type="entry name" value="GT2_RfbC_Mx_like"/>
    <property type="match status" value="1"/>
</dbReference>
<dbReference type="SUPFAM" id="SSF53448">
    <property type="entry name" value="Nucleotide-diphospho-sugar transferases"/>
    <property type="match status" value="2"/>
</dbReference>
<evidence type="ECO:0000313" key="2">
    <source>
        <dbReference type="EMBL" id="SEL55044.1"/>
    </source>
</evidence>
<proteinExistence type="predicted"/>
<evidence type="ECO:0000313" key="3">
    <source>
        <dbReference type="Proteomes" id="UP000199120"/>
    </source>
</evidence>
<accession>A0A1H7R552</accession>
<dbReference type="InterPro" id="IPR050834">
    <property type="entry name" value="Glycosyltransf_2"/>
</dbReference>
<reference evidence="3" key="1">
    <citation type="submission" date="2016-10" db="EMBL/GenBank/DDBJ databases">
        <authorList>
            <person name="Varghese N."/>
            <person name="Submissions S."/>
        </authorList>
    </citation>
    <scope>NUCLEOTIDE SEQUENCE [LARGE SCALE GENOMIC DNA]</scope>
    <source>
        <strain evidence="3">LMG 26416</strain>
    </source>
</reference>
<dbReference type="RefSeq" id="WP_090545959.1">
    <property type="nucleotide sequence ID" value="NZ_FNSR01000001.1"/>
</dbReference>
<dbReference type="PANTHER" id="PTHR43685">
    <property type="entry name" value="GLYCOSYLTRANSFERASE"/>
    <property type="match status" value="1"/>
</dbReference>
<dbReference type="PANTHER" id="PTHR43685:SF2">
    <property type="entry name" value="GLYCOSYLTRANSFERASE 2-LIKE DOMAIN-CONTAINING PROTEIN"/>
    <property type="match status" value="1"/>
</dbReference>
<dbReference type="EMBL" id="FOAJ01000009">
    <property type="protein sequence ID" value="SEL55044.1"/>
    <property type="molecule type" value="Genomic_DNA"/>
</dbReference>
<feature type="domain" description="Glycosyltransferase 2-like" evidence="1">
    <location>
        <begin position="83"/>
        <end position="192"/>
    </location>
</feature>
<evidence type="ECO:0000259" key="1">
    <source>
        <dbReference type="Pfam" id="PF00535"/>
    </source>
</evidence>
<dbReference type="InterPro" id="IPR001173">
    <property type="entry name" value="Glyco_trans_2-like"/>
</dbReference>
<dbReference type="Gene3D" id="3.90.550.10">
    <property type="entry name" value="Spore Coat Polysaccharide Biosynthesis Protein SpsA, Chain A"/>
    <property type="match status" value="2"/>
</dbReference>
<dbReference type="OrthoDB" id="9816564at2"/>
<sequence length="605" mass="66770">MLTRLRGAIERLASNGGVVRSVVAVRELIRREGWREACRKIVRVVDRQDRYQRWIDAYEPERDDAFQPLRDELGQLARLPLISVVVPVFNTPAHLLSGMIESVLGQIYPHWELCIADDASSEPHVRRLLDDYATRDARIKVVFREQNGHICAASNSALELVGGDYVALLDHDDLLPRHALAVVAKYIDAHPAGRLFYSDEDKISGQGVRSTPYFKPDWDPELIVQQNFFSHLGVYESRLIREVGGFRAGLEGSQDHDLLLRCVQAAGDRAVVHIPHVLYHWRVIEGSTALDIGEKPYAVRAAVRAVADYLSADETGTSVEAPCRDFPFIRVRRALPNPVPGVRIVVLAHGDDTRLDACIRSLFEYTDYAHYRVSIVGPCSASMDFLSADDAARVTHAGRADDEHHALDEVIEAGDEDYLCICDDAVRLFDRRWLAELMAQAVRPSVGIVGPAIHGPDGRIHAVGLITLPDGTALRAHAGVGSLGIGYFGQAVLTHTVSALPGACMVFRREVWRETGGIDTAASQGFARDVDLSRRVIATGRSSVVVPAAKVMIDADDGHRTTACPSAGQERDESCRDRYYNPNLAITRSGATFEPAFPPRIGRFE</sequence>
<name>A0A1H7R552_9BURK</name>
<dbReference type="Proteomes" id="UP000199120">
    <property type="component" value="Unassembled WGS sequence"/>
</dbReference>
<keyword evidence="3" id="KW-1185">Reference proteome</keyword>